<feature type="compositionally biased region" description="Low complexity" evidence="1">
    <location>
        <begin position="91"/>
        <end position="107"/>
    </location>
</feature>
<proteinExistence type="predicted"/>
<gene>
    <name evidence="3" type="ORF">E6C76_19910</name>
</gene>
<feature type="region of interest" description="Disordered" evidence="1">
    <location>
        <begin position="57"/>
        <end position="110"/>
    </location>
</feature>
<keyword evidence="4" id="KW-1185">Reference proteome</keyword>
<evidence type="ECO:0000313" key="3">
    <source>
        <dbReference type="EMBL" id="THF61922.1"/>
    </source>
</evidence>
<feature type="compositionally biased region" description="Low complexity" evidence="1">
    <location>
        <begin position="57"/>
        <end position="84"/>
    </location>
</feature>
<protein>
    <submittedName>
        <fullName evidence="3">DUF3426 domain-containing protein</fullName>
    </submittedName>
</protein>
<dbReference type="Proteomes" id="UP000308430">
    <property type="component" value="Unassembled WGS sequence"/>
</dbReference>
<dbReference type="NCBIfam" id="TIGR02098">
    <property type="entry name" value="MJ0042_CXXC"/>
    <property type="match status" value="1"/>
</dbReference>
<dbReference type="RefSeq" id="WP_136350007.1">
    <property type="nucleotide sequence ID" value="NZ_SSOC01000008.1"/>
</dbReference>
<comment type="caution">
    <text evidence="3">The sequence shown here is derived from an EMBL/GenBank/DDBJ whole genome shotgun (WGS) entry which is preliminary data.</text>
</comment>
<feature type="region of interest" description="Disordered" evidence="1">
    <location>
        <begin position="129"/>
        <end position="263"/>
    </location>
</feature>
<organism evidence="3 4">
    <name type="scientific">Pseudothauera nasutitermitis</name>
    <dbReference type="NCBI Taxonomy" id="2565930"/>
    <lineage>
        <taxon>Bacteria</taxon>
        <taxon>Pseudomonadati</taxon>
        <taxon>Pseudomonadota</taxon>
        <taxon>Betaproteobacteria</taxon>
        <taxon>Rhodocyclales</taxon>
        <taxon>Zoogloeaceae</taxon>
        <taxon>Pseudothauera</taxon>
    </lineage>
</organism>
<dbReference type="AlphaFoldDB" id="A0A4V3WB50"/>
<evidence type="ECO:0000259" key="2">
    <source>
        <dbReference type="Pfam" id="PF13717"/>
    </source>
</evidence>
<sequence>MMFARCPACQTVFRVRPEQLRARRGEVRCGHCFNPFNALEHLLTDAESAAAAAGAAQPSGAQAAPSTPAPAVETAAPAAPQASPVVPPSAAPETPAPAAAEQPPASSVHENPALDFEIPEVWRSPRERLKASTAETSPSPEPSAPAAPWPALDADKPVEFQAAQPEEIPEPPDTLPTPDFAPSSARRHGADADAPLPDIQSSFSAALAQAGRGRIEPGARQESTPSPDPQHAPLPAWTEETHADAPPPAATDAAAEADDDTDAEHQLARLDQRYGPAPGTAEPRRWLAGLGVGVLLGALAAQSAYLFRQEITRALPSLRPLYLAACQTFGCTLPLPQDSERIGIVNSELQSDPRVPGRYILHASVRNNAPYPQAWPQLELTLTDTADRPVARRVLAPQEWAHAETAKLRAGFPAGRDQTVELHFDAPEVAPTGYRLYIFYP</sequence>
<dbReference type="Pfam" id="PF13717">
    <property type="entry name" value="Zn_ribbon_4"/>
    <property type="match status" value="1"/>
</dbReference>
<dbReference type="Pfam" id="PF11906">
    <property type="entry name" value="DUF3426"/>
    <property type="match status" value="1"/>
</dbReference>
<feature type="compositionally biased region" description="Pro residues" evidence="1">
    <location>
        <begin position="139"/>
        <end position="148"/>
    </location>
</feature>
<dbReference type="InterPro" id="IPR021834">
    <property type="entry name" value="DUF3426"/>
</dbReference>
<evidence type="ECO:0000256" key="1">
    <source>
        <dbReference type="SAM" id="MobiDB-lite"/>
    </source>
</evidence>
<accession>A0A4V3WB50</accession>
<feature type="domain" description="Zinc finger/thioredoxin putative" evidence="2">
    <location>
        <begin position="2"/>
        <end position="37"/>
    </location>
</feature>
<reference evidence="3 4" key="1">
    <citation type="submission" date="2019-04" db="EMBL/GenBank/DDBJ databases">
        <title>Azoarcus nasutitermitis sp. nov. isolated from termite nest.</title>
        <authorList>
            <person name="Lin S.-Y."/>
            <person name="Hameed A."/>
            <person name="Hsu Y.-H."/>
            <person name="Young C.-C."/>
        </authorList>
    </citation>
    <scope>NUCLEOTIDE SEQUENCE [LARGE SCALE GENOMIC DNA]</scope>
    <source>
        <strain evidence="3 4">CC-YHH838</strain>
    </source>
</reference>
<evidence type="ECO:0000313" key="4">
    <source>
        <dbReference type="Proteomes" id="UP000308430"/>
    </source>
</evidence>
<name>A0A4V3WB50_9RHOO</name>
<dbReference type="EMBL" id="SSOC01000008">
    <property type="protein sequence ID" value="THF61922.1"/>
    <property type="molecule type" value="Genomic_DNA"/>
</dbReference>
<dbReference type="OrthoDB" id="5294582at2"/>
<dbReference type="InterPro" id="IPR011723">
    <property type="entry name" value="Znf/thioredoxin_put"/>
</dbReference>